<dbReference type="AlphaFoldDB" id="A0A9J6H0E6"/>
<keyword evidence="2" id="KW-1185">Reference proteome</keyword>
<dbReference type="Proteomes" id="UP000821853">
    <property type="component" value="Chromosome 9"/>
</dbReference>
<protein>
    <submittedName>
        <fullName evidence="1">Uncharacterized protein</fullName>
    </submittedName>
</protein>
<name>A0A9J6H0E6_HAELO</name>
<evidence type="ECO:0000313" key="2">
    <source>
        <dbReference type="Proteomes" id="UP000821853"/>
    </source>
</evidence>
<gene>
    <name evidence="1" type="ORF">HPB48_003155</name>
</gene>
<dbReference type="VEuPathDB" id="VectorBase:HLOH_063704"/>
<dbReference type="Gene3D" id="2.60.120.680">
    <property type="entry name" value="GOLD domain"/>
    <property type="match status" value="1"/>
</dbReference>
<sequence length="167" mass="18555">MLFGHSGIEPLPVELYWRQRAKSLADYDAPESGLLQAACLARPLHMTAATDSVAQICPGGELPDSYREALAKSRLTCESGATLHHIGRRSRWELPVQVSRSGEQLSWCFQTASGDLTFGLRYESPFGGSMAEYLIERQRLSSCSLFPERGRLVCEKPGNCEWSHHGE</sequence>
<dbReference type="EMBL" id="JABSTR010000011">
    <property type="protein sequence ID" value="KAH9381178.1"/>
    <property type="molecule type" value="Genomic_DNA"/>
</dbReference>
<dbReference type="InterPro" id="IPR036598">
    <property type="entry name" value="GOLD_dom_sf"/>
</dbReference>
<dbReference type="SUPFAM" id="SSF101576">
    <property type="entry name" value="Supernatant protein factor (SPF), C-terminal domain"/>
    <property type="match status" value="1"/>
</dbReference>
<dbReference type="OrthoDB" id="1434354at2759"/>
<evidence type="ECO:0000313" key="1">
    <source>
        <dbReference type="EMBL" id="KAH9381178.1"/>
    </source>
</evidence>
<proteinExistence type="predicted"/>
<dbReference type="Gene3D" id="3.40.525.10">
    <property type="entry name" value="CRAL-TRIO lipid binding domain"/>
    <property type="match status" value="1"/>
</dbReference>
<dbReference type="InterPro" id="IPR036865">
    <property type="entry name" value="CRAL-TRIO_dom_sf"/>
</dbReference>
<comment type="caution">
    <text evidence="1">The sequence shown here is derived from an EMBL/GenBank/DDBJ whole genome shotgun (WGS) entry which is preliminary data.</text>
</comment>
<accession>A0A9J6H0E6</accession>
<organism evidence="1 2">
    <name type="scientific">Haemaphysalis longicornis</name>
    <name type="common">Bush tick</name>
    <dbReference type="NCBI Taxonomy" id="44386"/>
    <lineage>
        <taxon>Eukaryota</taxon>
        <taxon>Metazoa</taxon>
        <taxon>Ecdysozoa</taxon>
        <taxon>Arthropoda</taxon>
        <taxon>Chelicerata</taxon>
        <taxon>Arachnida</taxon>
        <taxon>Acari</taxon>
        <taxon>Parasitiformes</taxon>
        <taxon>Ixodida</taxon>
        <taxon>Ixodoidea</taxon>
        <taxon>Ixodidae</taxon>
        <taxon>Haemaphysalinae</taxon>
        <taxon>Haemaphysalis</taxon>
    </lineage>
</organism>
<reference evidence="1 2" key="1">
    <citation type="journal article" date="2020" name="Cell">
        <title>Large-Scale Comparative Analyses of Tick Genomes Elucidate Their Genetic Diversity and Vector Capacities.</title>
        <authorList>
            <consortium name="Tick Genome and Microbiome Consortium (TIGMIC)"/>
            <person name="Jia N."/>
            <person name="Wang J."/>
            <person name="Shi W."/>
            <person name="Du L."/>
            <person name="Sun Y."/>
            <person name="Zhan W."/>
            <person name="Jiang J.F."/>
            <person name="Wang Q."/>
            <person name="Zhang B."/>
            <person name="Ji P."/>
            <person name="Bell-Sakyi L."/>
            <person name="Cui X.M."/>
            <person name="Yuan T.T."/>
            <person name="Jiang B.G."/>
            <person name="Yang W.F."/>
            <person name="Lam T.T."/>
            <person name="Chang Q.C."/>
            <person name="Ding S.J."/>
            <person name="Wang X.J."/>
            <person name="Zhu J.G."/>
            <person name="Ruan X.D."/>
            <person name="Zhao L."/>
            <person name="Wei J.T."/>
            <person name="Ye R.Z."/>
            <person name="Que T.C."/>
            <person name="Du C.H."/>
            <person name="Zhou Y.H."/>
            <person name="Cheng J.X."/>
            <person name="Dai P.F."/>
            <person name="Guo W.B."/>
            <person name="Han X.H."/>
            <person name="Huang E.J."/>
            <person name="Li L.F."/>
            <person name="Wei W."/>
            <person name="Gao Y.C."/>
            <person name="Liu J.Z."/>
            <person name="Shao H.Z."/>
            <person name="Wang X."/>
            <person name="Wang C.C."/>
            <person name="Yang T.C."/>
            <person name="Huo Q.B."/>
            <person name="Li W."/>
            <person name="Chen H.Y."/>
            <person name="Chen S.E."/>
            <person name="Zhou L.G."/>
            <person name="Ni X.B."/>
            <person name="Tian J.H."/>
            <person name="Sheng Y."/>
            <person name="Liu T."/>
            <person name="Pan Y.S."/>
            <person name="Xia L.Y."/>
            <person name="Li J."/>
            <person name="Zhao F."/>
            <person name="Cao W.C."/>
        </authorList>
    </citation>
    <scope>NUCLEOTIDE SEQUENCE [LARGE SCALE GENOMIC DNA]</scope>
    <source>
        <strain evidence="1">HaeL-2018</strain>
    </source>
</reference>